<evidence type="ECO:0000256" key="2">
    <source>
        <dbReference type="SAM" id="SignalP"/>
    </source>
</evidence>
<dbReference type="OrthoDB" id="683955at2759"/>
<proteinExistence type="predicted"/>
<keyword evidence="4" id="KW-1185">Reference proteome</keyword>
<name>A0A8T3AEV2_DENNO</name>
<keyword evidence="2" id="KW-0732">Signal</keyword>
<accession>A0A8T3AEV2</accession>
<sequence>MARFKAPFVPIALFLLLLSLCVLHIEGSMRIMAWIGSKDQRATEPGHSPGVGHASNNCDAGKLIKSTQRRRQLMESESTDEDCLCTADKMLSKIEDEVNRRLKGKGVLGRNGKNSYNK</sequence>
<dbReference type="AlphaFoldDB" id="A0A8T3AEV2"/>
<dbReference type="EMBL" id="JAGYWB010000017">
    <property type="protein sequence ID" value="KAI0495076.1"/>
    <property type="molecule type" value="Genomic_DNA"/>
</dbReference>
<evidence type="ECO:0000313" key="4">
    <source>
        <dbReference type="Proteomes" id="UP000829196"/>
    </source>
</evidence>
<gene>
    <name evidence="3" type="ORF">KFK09_025223</name>
</gene>
<feature type="chain" id="PRO_5035812348" evidence="2">
    <location>
        <begin position="28"/>
        <end position="118"/>
    </location>
</feature>
<evidence type="ECO:0000256" key="1">
    <source>
        <dbReference type="SAM" id="MobiDB-lite"/>
    </source>
</evidence>
<protein>
    <submittedName>
        <fullName evidence="3">Uncharacterized protein</fullName>
    </submittedName>
</protein>
<comment type="caution">
    <text evidence="3">The sequence shown here is derived from an EMBL/GenBank/DDBJ whole genome shotgun (WGS) entry which is preliminary data.</text>
</comment>
<feature type="region of interest" description="Disordered" evidence="1">
    <location>
        <begin position="41"/>
        <end position="61"/>
    </location>
</feature>
<reference evidence="3" key="1">
    <citation type="journal article" date="2022" name="Front. Genet.">
        <title>Chromosome-Scale Assembly of the Dendrobium nobile Genome Provides Insights Into the Molecular Mechanism of the Biosynthesis of the Medicinal Active Ingredient of Dendrobium.</title>
        <authorList>
            <person name="Xu Q."/>
            <person name="Niu S.-C."/>
            <person name="Li K.-L."/>
            <person name="Zheng P.-J."/>
            <person name="Zhang X.-J."/>
            <person name="Jia Y."/>
            <person name="Liu Y."/>
            <person name="Niu Y.-X."/>
            <person name="Yu L.-H."/>
            <person name="Chen D.-F."/>
            <person name="Zhang G.-Q."/>
        </authorList>
    </citation>
    <scope>NUCLEOTIDE SEQUENCE</scope>
    <source>
        <tissue evidence="3">Leaf</tissue>
    </source>
</reference>
<evidence type="ECO:0000313" key="3">
    <source>
        <dbReference type="EMBL" id="KAI0495076.1"/>
    </source>
</evidence>
<dbReference type="Proteomes" id="UP000829196">
    <property type="component" value="Unassembled WGS sequence"/>
</dbReference>
<organism evidence="3 4">
    <name type="scientific">Dendrobium nobile</name>
    <name type="common">Orchid</name>
    <dbReference type="NCBI Taxonomy" id="94219"/>
    <lineage>
        <taxon>Eukaryota</taxon>
        <taxon>Viridiplantae</taxon>
        <taxon>Streptophyta</taxon>
        <taxon>Embryophyta</taxon>
        <taxon>Tracheophyta</taxon>
        <taxon>Spermatophyta</taxon>
        <taxon>Magnoliopsida</taxon>
        <taxon>Liliopsida</taxon>
        <taxon>Asparagales</taxon>
        <taxon>Orchidaceae</taxon>
        <taxon>Epidendroideae</taxon>
        <taxon>Malaxideae</taxon>
        <taxon>Dendrobiinae</taxon>
        <taxon>Dendrobium</taxon>
    </lineage>
</organism>
<feature type="signal peptide" evidence="2">
    <location>
        <begin position="1"/>
        <end position="27"/>
    </location>
</feature>